<dbReference type="Proteomes" id="UP000770661">
    <property type="component" value="Unassembled WGS sequence"/>
</dbReference>
<dbReference type="InterPro" id="IPR014001">
    <property type="entry name" value="Helicase_ATP-bd"/>
</dbReference>
<organism evidence="15 16">
    <name type="scientific">Chionoecetes opilio</name>
    <name type="common">Atlantic snow crab</name>
    <name type="synonym">Cancer opilio</name>
    <dbReference type="NCBI Taxonomy" id="41210"/>
    <lineage>
        <taxon>Eukaryota</taxon>
        <taxon>Metazoa</taxon>
        <taxon>Ecdysozoa</taxon>
        <taxon>Arthropoda</taxon>
        <taxon>Crustacea</taxon>
        <taxon>Multicrustacea</taxon>
        <taxon>Malacostraca</taxon>
        <taxon>Eumalacostraca</taxon>
        <taxon>Eucarida</taxon>
        <taxon>Decapoda</taxon>
        <taxon>Pleocyemata</taxon>
        <taxon>Brachyura</taxon>
        <taxon>Eubrachyura</taxon>
        <taxon>Majoidea</taxon>
        <taxon>Majidae</taxon>
        <taxon>Chionoecetes</taxon>
    </lineage>
</organism>
<sequence length="612" mass="68985">MNNLFFFPPEKLPDDETERLILTHQALGKRPAEDDEPLPKKKKKKKKLKQLEEALDDGADNEVQDDSEQKIKKKMSKQPQQGSTQDREVNEAKQEEDRGGDSEETGYESEEGKGNIDSTLGFDTSVNKSFESLRGQVSEETMKAVDGMGFTEMTEIQAKAIPKLLEGRDLRGTAKTGAGKTLAFVIPAIELLHKLKFKPRNGTGVIIISPTRELSMQTFGVLREVMQEHTQTYGLIMGGADRKSEAAKLAKGVNALVATPGRLLDHLQNTPNFLFKNLVCLVIDEADRIFDVGFEEEMKQILRIFPKRRQTMLFSATNDDKTNELARLALKTEPMEVDVDSDKISATVEGLEQAYLVCPADKRFLVLYTFIKKNRKKKVMVFLNSCMTVKFYHELLNYIDLPVMCIHGKQKQVKRTSTFYQFCNAESGILLCTDVAARGWDIPAVDWIVQYDPPDDPKEYIHRVGRTARAGGQGHALLFIREEEIGFVRYLKSHKVNVEAMDITWSKVANIQPQLEKLMTQNYFLHASAKEAFKGYVRAYNSHQQKELFNINTLDLKKVAKCFGFQVPPFVDLGFSASKHHGRRGGGGGGGFGGKNMKQLSKTKIYRPGNKK</sequence>
<evidence type="ECO:0000256" key="7">
    <source>
        <dbReference type="ARBA" id="ARBA00047984"/>
    </source>
</evidence>
<evidence type="ECO:0000256" key="6">
    <source>
        <dbReference type="ARBA" id="ARBA00024357"/>
    </source>
</evidence>
<dbReference type="Pfam" id="PF00271">
    <property type="entry name" value="Helicase_C"/>
    <property type="match status" value="1"/>
</dbReference>
<keyword evidence="5 10" id="KW-0694">RNA-binding</keyword>
<dbReference type="GO" id="GO:0016787">
    <property type="term" value="F:hydrolase activity"/>
    <property type="evidence" value="ECO:0007669"/>
    <property type="project" value="UniProtKB-KW"/>
</dbReference>
<dbReference type="InterPro" id="IPR044773">
    <property type="entry name" value="DDX18/Has1_DEADc"/>
</dbReference>
<evidence type="ECO:0000259" key="13">
    <source>
        <dbReference type="PROSITE" id="PS51194"/>
    </source>
</evidence>
<dbReference type="OrthoDB" id="10259640at2759"/>
<evidence type="ECO:0000256" key="10">
    <source>
        <dbReference type="RuleBase" id="RU365068"/>
    </source>
</evidence>
<dbReference type="CDD" id="cd17942">
    <property type="entry name" value="DEADc_DDX18"/>
    <property type="match status" value="1"/>
</dbReference>
<reference evidence="15" key="1">
    <citation type="submission" date="2020-07" db="EMBL/GenBank/DDBJ databases">
        <title>The High-quality genome of the commercially important snow crab, Chionoecetes opilio.</title>
        <authorList>
            <person name="Jeong J.-H."/>
            <person name="Ryu S."/>
        </authorList>
    </citation>
    <scope>NUCLEOTIDE SEQUENCE</scope>
    <source>
        <strain evidence="15">MADBK_172401_WGS</strain>
        <tissue evidence="15">Digestive gland</tissue>
    </source>
</reference>
<gene>
    <name evidence="15" type="primary">pit</name>
    <name evidence="15" type="ORF">GWK47_022850</name>
</gene>
<dbReference type="PROSITE" id="PS51195">
    <property type="entry name" value="Q_MOTIF"/>
    <property type="match status" value="1"/>
</dbReference>
<dbReference type="Pfam" id="PF13959">
    <property type="entry name" value="CTE_SPB4"/>
    <property type="match status" value="1"/>
</dbReference>
<evidence type="ECO:0000256" key="2">
    <source>
        <dbReference type="ARBA" id="ARBA00022801"/>
    </source>
</evidence>
<dbReference type="InterPro" id="IPR014014">
    <property type="entry name" value="RNA_helicase_DEAD_Q_motif"/>
</dbReference>
<feature type="compositionally biased region" description="Acidic residues" evidence="11">
    <location>
        <begin position="53"/>
        <end position="66"/>
    </location>
</feature>
<keyword evidence="3 9" id="KW-0347">Helicase</keyword>
<proteinExistence type="inferred from homology"/>
<dbReference type="SMART" id="SM01178">
    <property type="entry name" value="DUF4217"/>
    <property type="match status" value="1"/>
</dbReference>
<dbReference type="PROSITE" id="PS51192">
    <property type="entry name" value="HELICASE_ATP_BIND_1"/>
    <property type="match status" value="1"/>
</dbReference>
<feature type="compositionally biased region" description="Basic and acidic residues" evidence="11">
    <location>
        <begin position="85"/>
        <end position="101"/>
    </location>
</feature>
<evidence type="ECO:0000256" key="5">
    <source>
        <dbReference type="ARBA" id="ARBA00022884"/>
    </source>
</evidence>
<evidence type="ECO:0000259" key="12">
    <source>
        <dbReference type="PROSITE" id="PS51192"/>
    </source>
</evidence>
<keyword evidence="2 9" id="KW-0378">Hydrolase</keyword>
<dbReference type="PROSITE" id="PS00039">
    <property type="entry name" value="DEAD_ATP_HELICASE"/>
    <property type="match status" value="1"/>
</dbReference>
<evidence type="ECO:0000313" key="15">
    <source>
        <dbReference type="EMBL" id="KAG0710417.1"/>
    </source>
</evidence>
<dbReference type="InterPro" id="IPR011545">
    <property type="entry name" value="DEAD/DEAH_box_helicase_dom"/>
</dbReference>
<keyword evidence="4 9" id="KW-0067">ATP-binding</keyword>
<feature type="short sequence motif" description="Q motif" evidence="8">
    <location>
        <begin position="130"/>
        <end position="158"/>
    </location>
</feature>
<dbReference type="InterPro" id="IPR027417">
    <property type="entry name" value="P-loop_NTPase"/>
</dbReference>
<dbReference type="InterPro" id="IPR000629">
    <property type="entry name" value="RNA-helicase_DEAD-box_CS"/>
</dbReference>
<dbReference type="PANTHER" id="PTHR24031">
    <property type="entry name" value="RNA HELICASE"/>
    <property type="match status" value="1"/>
</dbReference>
<dbReference type="SUPFAM" id="SSF52540">
    <property type="entry name" value="P-loop containing nucleoside triphosphate hydrolases"/>
    <property type="match status" value="1"/>
</dbReference>
<evidence type="ECO:0000259" key="14">
    <source>
        <dbReference type="PROSITE" id="PS51195"/>
    </source>
</evidence>
<dbReference type="FunFam" id="3.40.50.300:FF:000379">
    <property type="entry name" value="RNA helicase"/>
    <property type="match status" value="1"/>
</dbReference>
<dbReference type="PROSITE" id="PS51194">
    <property type="entry name" value="HELICASE_CTER"/>
    <property type="match status" value="1"/>
</dbReference>
<comment type="domain">
    <text evidence="10">The Q motif is unique to and characteristic of the DEAD box family of RNA helicases and controls ATP binding and hydrolysis.</text>
</comment>
<keyword evidence="16" id="KW-1185">Reference proteome</keyword>
<feature type="domain" description="Helicase ATP-binding" evidence="12">
    <location>
        <begin position="161"/>
        <end position="336"/>
    </location>
</feature>
<dbReference type="SMART" id="SM00490">
    <property type="entry name" value="HELICc"/>
    <property type="match status" value="1"/>
</dbReference>
<evidence type="ECO:0000256" key="9">
    <source>
        <dbReference type="RuleBase" id="RU000492"/>
    </source>
</evidence>
<dbReference type="AlphaFoldDB" id="A0A8J5CJZ6"/>
<comment type="similarity">
    <text evidence="6">Belongs to the DEAD box helicase family. DDX18/HAS1 subfamily.</text>
</comment>
<feature type="domain" description="DEAD-box RNA helicase Q" evidence="14">
    <location>
        <begin position="130"/>
        <end position="158"/>
    </location>
</feature>
<dbReference type="EMBL" id="JACEEZ010024215">
    <property type="protein sequence ID" value="KAG0710417.1"/>
    <property type="molecule type" value="Genomic_DNA"/>
</dbReference>
<dbReference type="GO" id="GO:0003723">
    <property type="term" value="F:RNA binding"/>
    <property type="evidence" value="ECO:0007669"/>
    <property type="project" value="UniProtKB-UniRule"/>
</dbReference>
<dbReference type="GO" id="GO:0005524">
    <property type="term" value="F:ATP binding"/>
    <property type="evidence" value="ECO:0007669"/>
    <property type="project" value="UniProtKB-UniRule"/>
</dbReference>
<comment type="catalytic activity">
    <reaction evidence="7 10">
        <text>ATP + H2O = ADP + phosphate + H(+)</text>
        <dbReference type="Rhea" id="RHEA:13065"/>
        <dbReference type="ChEBI" id="CHEBI:15377"/>
        <dbReference type="ChEBI" id="CHEBI:15378"/>
        <dbReference type="ChEBI" id="CHEBI:30616"/>
        <dbReference type="ChEBI" id="CHEBI:43474"/>
        <dbReference type="ChEBI" id="CHEBI:456216"/>
        <dbReference type="EC" id="3.6.4.13"/>
    </reaction>
</comment>
<comment type="function">
    <text evidence="10">RNA helicase.</text>
</comment>
<evidence type="ECO:0000256" key="8">
    <source>
        <dbReference type="PROSITE-ProRule" id="PRU00552"/>
    </source>
</evidence>
<dbReference type="InterPro" id="IPR025313">
    <property type="entry name" value="SPB4-like_CTE"/>
</dbReference>
<dbReference type="InterPro" id="IPR001650">
    <property type="entry name" value="Helicase_C-like"/>
</dbReference>
<dbReference type="GO" id="GO:0003724">
    <property type="term" value="F:RNA helicase activity"/>
    <property type="evidence" value="ECO:0007669"/>
    <property type="project" value="UniProtKB-EC"/>
</dbReference>
<dbReference type="EC" id="3.6.4.13" evidence="10"/>
<dbReference type="Pfam" id="PF00270">
    <property type="entry name" value="DEAD"/>
    <property type="match status" value="1"/>
</dbReference>
<dbReference type="Gene3D" id="3.40.50.300">
    <property type="entry name" value="P-loop containing nucleotide triphosphate hydrolases"/>
    <property type="match status" value="2"/>
</dbReference>
<evidence type="ECO:0000256" key="3">
    <source>
        <dbReference type="ARBA" id="ARBA00022806"/>
    </source>
</evidence>
<evidence type="ECO:0000256" key="4">
    <source>
        <dbReference type="ARBA" id="ARBA00022840"/>
    </source>
</evidence>
<evidence type="ECO:0000313" key="16">
    <source>
        <dbReference type="Proteomes" id="UP000770661"/>
    </source>
</evidence>
<protein>
    <recommendedName>
        <fullName evidence="10">ATP-dependent RNA helicase</fullName>
        <ecNumber evidence="10">3.6.4.13</ecNumber>
    </recommendedName>
</protein>
<comment type="caution">
    <text evidence="15">The sequence shown here is derived from an EMBL/GenBank/DDBJ whole genome shotgun (WGS) entry which is preliminary data.</text>
</comment>
<dbReference type="SMART" id="SM00487">
    <property type="entry name" value="DEXDc"/>
    <property type="match status" value="1"/>
</dbReference>
<keyword evidence="1 9" id="KW-0547">Nucleotide-binding</keyword>
<feature type="region of interest" description="Disordered" evidence="11">
    <location>
        <begin position="23"/>
        <end position="121"/>
    </location>
</feature>
<accession>A0A8J5CJZ6</accession>
<name>A0A8J5CJZ6_CHIOP</name>
<evidence type="ECO:0000256" key="11">
    <source>
        <dbReference type="SAM" id="MobiDB-lite"/>
    </source>
</evidence>
<feature type="domain" description="Helicase C-terminal" evidence="13">
    <location>
        <begin position="350"/>
        <end position="519"/>
    </location>
</feature>
<evidence type="ECO:0000256" key="1">
    <source>
        <dbReference type="ARBA" id="ARBA00022741"/>
    </source>
</evidence>
<dbReference type="CDD" id="cd18787">
    <property type="entry name" value="SF2_C_DEAD"/>
    <property type="match status" value="1"/>
</dbReference>